<dbReference type="PROSITE" id="PS50203">
    <property type="entry name" value="CALPAIN_CAT"/>
    <property type="match status" value="1"/>
</dbReference>
<evidence type="ECO:0000256" key="4">
    <source>
        <dbReference type="ARBA" id="ARBA00022807"/>
    </source>
</evidence>
<protein>
    <submittedName>
        <fullName evidence="8">Cysteine proteinase</fullName>
    </submittedName>
</protein>
<evidence type="ECO:0000256" key="6">
    <source>
        <dbReference type="SAM" id="MobiDB-lite"/>
    </source>
</evidence>
<dbReference type="Gene3D" id="3.90.70.10">
    <property type="entry name" value="Cysteine proteinases"/>
    <property type="match status" value="1"/>
</dbReference>
<dbReference type="Pfam" id="PF01067">
    <property type="entry name" value="Calpain_III"/>
    <property type="match status" value="1"/>
</dbReference>
<dbReference type="Pfam" id="PF25435">
    <property type="entry name" value="PalB_C"/>
    <property type="match status" value="1"/>
</dbReference>
<evidence type="ECO:0000313" key="9">
    <source>
        <dbReference type="Proteomes" id="UP000799441"/>
    </source>
</evidence>
<evidence type="ECO:0000256" key="1">
    <source>
        <dbReference type="ARBA" id="ARBA00010193"/>
    </source>
</evidence>
<feature type="active site" evidence="5">
    <location>
        <position position="340"/>
    </location>
</feature>
<dbReference type="SMART" id="SM00230">
    <property type="entry name" value="CysPc"/>
    <property type="match status" value="1"/>
</dbReference>
<dbReference type="PANTHER" id="PTHR46143">
    <property type="entry name" value="CALPAIN-7"/>
    <property type="match status" value="1"/>
</dbReference>
<dbReference type="AlphaFoldDB" id="A0A9P4QEK8"/>
<dbReference type="PANTHER" id="PTHR46143:SF1">
    <property type="entry name" value="CALPAIN-7"/>
    <property type="match status" value="1"/>
</dbReference>
<evidence type="ECO:0000256" key="3">
    <source>
        <dbReference type="ARBA" id="ARBA00022801"/>
    </source>
</evidence>
<name>A0A9P4QEK8_9PEZI</name>
<reference evidence="8" key="1">
    <citation type="journal article" date="2020" name="Stud. Mycol.">
        <title>101 Dothideomycetes genomes: a test case for predicting lifestyles and emergence of pathogens.</title>
        <authorList>
            <person name="Haridas S."/>
            <person name="Albert R."/>
            <person name="Binder M."/>
            <person name="Bloem J."/>
            <person name="Labutti K."/>
            <person name="Salamov A."/>
            <person name="Andreopoulos B."/>
            <person name="Baker S."/>
            <person name="Barry K."/>
            <person name="Bills G."/>
            <person name="Bluhm B."/>
            <person name="Cannon C."/>
            <person name="Castanera R."/>
            <person name="Culley D."/>
            <person name="Daum C."/>
            <person name="Ezra D."/>
            <person name="Gonzalez J."/>
            <person name="Henrissat B."/>
            <person name="Kuo A."/>
            <person name="Liang C."/>
            <person name="Lipzen A."/>
            <person name="Lutzoni F."/>
            <person name="Magnuson J."/>
            <person name="Mondo S."/>
            <person name="Nolan M."/>
            <person name="Ohm R."/>
            <person name="Pangilinan J."/>
            <person name="Park H.-J."/>
            <person name="Ramirez L."/>
            <person name="Alfaro M."/>
            <person name="Sun H."/>
            <person name="Tritt A."/>
            <person name="Yoshinaga Y."/>
            <person name="Zwiers L.-H."/>
            <person name="Turgeon B."/>
            <person name="Goodwin S."/>
            <person name="Spatafora J."/>
            <person name="Crous P."/>
            <person name="Grigoriev I."/>
        </authorList>
    </citation>
    <scope>NUCLEOTIDE SEQUENCE</scope>
    <source>
        <strain evidence="8">CBS 116435</strain>
    </source>
</reference>
<dbReference type="GO" id="GO:0006508">
    <property type="term" value="P:proteolysis"/>
    <property type="evidence" value="ECO:0007669"/>
    <property type="project" value="UniProtKB-KW"/>
</dbReference>
<dbReference type="Proteomes" id="UP000799441">
    <property type="component" value="Unassembled WGS sequence"/>
</dbReference>
<keyword evidence="4 5" id="KW-0788">Thiol protease</keyword>
<accession>A0A9P4QEK8</accession>
<dbReference type="InterPro" id="IPR001300">
    <property type="entry name" value="Peptidase_C2_calpain_cat"/>
</dbReference>
<feature type="active site" evidence="5">
    <location>
        <position position="360"/>
    </location>
</feature>
<evidence type="ECO:0000256" key="5">
    <source>
        <dbReference type="PROSITE-ProRule" id="PRU00239"/>
    </source>
</evidence>
<dbReference type="SUPFAM" id="SSF49758">
    <property type="entry name" value="Calpain large subunit, middle domain (domain III)"/>
    <property type="match status" value="2"/>
</dbReference>
<dbReference type="Pfam" id="PF00648">
    <property type="entry name" value="Peptidase_C2"/>
    <property type="match status" value="1"/>
</dbReference>
<dbReference type="Gene3D" id="2.60.120.380">
    <property type="match status" value="1"/>
</dbReference>
<evidence type="ECO:0000256" key="2">
    <source>
        <dbReference type="ARBA" id="ARBA00022670"/>
    </source>
</evidence>
<dbReference type="InterPro" id="IPR038765">
    <property type="entry name" value="Papain-like_cys_pep_sf"/>
</dbReference>
<comment type="similarity">
    <text evidence="1">Belongs to the peptidase C2 family. PalB/RIM13 subfamily.</text>
</comment>
<dbReference type="OrthoDB" id="167576at2759"/>
<organism evidence="8 9">
    <name type="scientific">Polychaeton citri CBS 116435</name>
    <dbReference type="NCBI Taxonomy" id="1314669"/>
    <lineage>
        <taxon>Eukaryota</taxon>
        <taxon>Fungi</taxon>
        <taxon>Dikarya</taxon>
        <taxon>Ascomycota</taxon>
        <taxon>Pezizomycotina</taxon>
        <taxon>Dothideomycetes</taxon>
        <taxon>Dothideomycetidae</taxon>
        <taxon>Capnodiales</taxon>
        <taxon>Capnodiaceae</taxon>
        <taxon>Polychaeton</taxon>
    </lineage>
</organism>
<evidence type="ECO:0000259" key="7">
    <source>
        <dbReference type="PROSITE" id="PS50203"/>
    </source>
</evidence>
<proteinExistence type="inferred from homology"/>
<dbReference type="InterPro" id="IPR022683">
    <property type="entry name" value="Calpain_III"/>
</dbReference>
<dbReference type="CDD" id="cd00044">
    <property type="entry name" value="CysPc"/>
    <property type="match status" value="1"/>
</dbReference>
<dbReference type="SMART" id="SM00720">
    <property type="entry name" value="calpain_III"/>
    <property type="match status" value="1"/>
</dbReference>
<feature type="domain" description="Calpain catalytic" evidence="7">
    <location>
        <begin position="89"/>
        <end position="421"/>
    </location>
</feature>
<feature type="region of interest" description="Disordered" evidence="6">
    <location>
        <begin position="367"/>
        <end position="389"/>
    </location>
</feature>
<comment type="caution">
    <text evidence="8">The sequence shown here is derived from an EMBL/GenBank/DDBJ whole genome shotgun (WGS) entry which is preliminary data.</text>
</comment>
<keyword evidence="3 5" id="KW-0378">Hydrolase</keyword>
<dbReference type="GO" id="GO:0004198">
    <property type="term" value="F:calcium-dependent cysteine-type endopeptidase activity"/>
    <property type="evidence" value="ECO:0007669"/>
    <property type="project" value="InterPro"/>
</dbReference>
<sequence>MQALRLTQDSADKAKWSQKVQQLLEEAERIKRSPDWRAAITSSQIRPAPDLSGLLPRATKTRVLKEPRSTRELSRAEQILLLRASQLNGFKFPPWKDAPSNGEFEINDGEELFTDPVDLRLSKLQQKVFNGWKRPSEALPPPSWFPDSQAGLGPTMRFDRDIDLVQDAATDCSVVASLCAGVARGVRGHPRLLGDKLYPYSQVDNSPMMSNNGKYIMKLNFNGCYRKVVIDDRLPVSKTGRVIHVMDRHNPGLLWPALLEKAYLKVRGGYDFPGSNSGTDLWLITGWIPEQVFLQSDELEPDRLWRRIMEAFVWGDVLITMGTGKMSKRAERELGLAGEHDYAVLDLREIDGQRLFLIKNPWCEGTSWKGSRRPSNLSEHTPARSSRDLLNADSQLSPGTFWMDMDNVIQHFESIYLNWNPGLFAQRQDMHFPWDLSSCSGQPRGRYASLSGHPQFVVSSDKGGVIWVVLSRHFQNVTPADGRDLQPQDLDLTGYISLYAFQSRGLRALLAEKTIHKGPFVDSPQTLLKLEKCEPGVPYTITPAEQSLPDIKHVFTISAFSDTAIKLQEAQTKYPHVNTMSSCWTKDTAGGNAHSPTYSTNPQFSITVGHRTNISILLEALDDSLNVHVKLVHGKGSRVYAVRSRDIICDSKEYRRGCCLAEYTDLEQGRYTIICSTFESNQFGDFSLRVESTKPAQVQQLPREGAGRVRTELSPVFFRNGQSRAACPIAPQRLVKLYAIARLSENGMGLPAYNPQNTRRSPSNRSLVRMSIQLGRGPNRRALVTSSDGEYSDNAAGIRTEDIDLSPDLTKSVDVWLVLDRMYVAAGNQEERYNVEVFADQLNGLQFGSWREWED</sequence>
<dbReference type="SUPFAM" id="SSF54001">
    <property type="entry name" value="Cysteine proteinases"/>
    <property type="match status" value="1"/>
</dbReference>
<keyword evidence="2 5" id="KW-0645">Protease</keyword>
<feature type="active site" evidence="5">
    <location>
        <position position="172"/>
    </location>
</feature>
<evidence type="ECO:0000313" key="8">
    <source>
        <dbReference type="EMBL" id="KAF2723461.1"/>
    </source>
</evidence>
<gene>
    <name evidence="8" type="ORF">K431DRAFT_219865</name>
</gene>
<dbReference type="InterPro" id="IPR022682">
    <property type="entry name" value="Calpain_domain_III"/>
</dbReference>
<dbReference type="EMBL" id="MU003776">
    <property type="protein sequence ID" value="KAF2723461.1"/>
    <property type="molecule type" value="Genomic_DNA"/>
</dbReference>
<keyword evidence="9" id="KW-1185">Reference proteome</keyword>
<dbReference type="InterPro" id="IPR051297">
    <property type="entry name" value="PalB/RIM13"/>
</dbReference>
<dbReference type="InterPro" id="IPR036213">
    <property type="entry name" value="Calpain_III_sf"/>
</dbReference>